<dbReference type="Pfam" id="PF00144">
    <property type="entry name" value="Beta-lactamase"/>
    <property type="match status" value="1"/>
</dbReference>
<evidence type="ECO:0000313" key="4">
    <source>
        <dbReference type="Proteomes" id="UP001283361"/>
    </source>
</evidence>
<dbReference type="AlphaFoldDB" id="A0AAE1A0I2"/>
<comment type="caution">
    <text evidence="3">The sequence shown here is derived from an EMBL/GenBank/DDBJ whole genome shotgun (WGS) entry which is preliminary data.</text>
</comment>
<dbReference type="EMBL" id="JAWDGP010002895">
    <property type="protein sequence ID" value="KAK3778810.1"/>
    <property type="molecule type" value="Genomic_DNA"/>
</dbReference>
<feature type="domain" description="Beta-lactamase-related" evidence="2">
    <location>
        <begin position="65"/>
        <end position="403"/>
    </location>
</feature>
<dbReference type="PANTHER" id="PTHR46825:SF15">
    <property type="entry name" value="BETA-LACTAMASE-RELATED DOMAIN-CONTAINING PROTEIN"/>
    <property type="match status" value="1"/>
</dbReference>
<name>A0AAE1A0I2_9GAST</name>
<evidence type="ECO:0000259" key="2">
    <source>
        <dbReference type="Pfam" id="PF00144"/>
    </source>
</evidence>
<reference evidence="3" key="1">
    <citation type="journal article" date="2023" name="G3 (Bethesda)">
        <title>A reference genome for the long-term kleptoplast-retaining sea slug Elysia crispata morphotype clarki.</title>
        <authorList>
            <person name="Eastman K.E."/>
            <person name="Pendleton A.L."/>
            <person name="Shaikh M.A."/>
            <person name="Suttiyut T."/>
            <person name="Ogas R."/>
            <person name="Tomko P."/>
            <person name="Gavelis G."/>
            <person name="Widhalm J.R."/>
            <person name="Wisecaver J.H."/>
        </authorList>
    </citation>
    <scope>NUCLEOTIDE SEQUENCE</scope>
    <source>
        <strain evidence="3">ECLA1</strain>
    </source>
</reference>
<gene>
    <name evidence="3" type="ORF">RRG08_013078</name>
</gene>
<protein>
    <recommendedName>
        <fullName evidence="2">Beta-lactamase-related domain-containing protein</fullName>
    </recommendedName>
</protein>
<dbReference type="Proteomes" id="UP001283361">
    <property type="component" value="Unassembled WGS sequence"/>
</dbReference>
<keyword evidence="1" id="KW-0812">Transmembrane</keyword>
<evidence type="ECO:0000313" key="3">
    <source>
        <dbReference type="EMBL" id="KAK3778810.1"/>
    </source>
</evidence>
<dbReference type="Gene3D" id="3.40.710.10">
    <property type="entry name" value="DD-peptidase/beta-lactamase superfamily"/>
    <property type="match status" value="1"/>
</dbReference>
<sequence length="569" mass="63329">MYVLRTLTFIRLQSCVVVYRQTKMRISRESLTLSSSIAIIVMLVAVFSGSSAELLNAEDEQRLVSFVKNLMECRNIPGLTMTIVKGKEHKTYSMGVSNKETGEPVDSSTLFYLGSLTQSFTSTLIAVLTQRSGNVIHFDSPIAQLIGGELRLTNKVLSEEITLRDALMHRTGLSTGSIGALTGLPKAMSRGEVINQLKHLPLLGVFRDDFSFNQFIYTLAAYVGEKITGSSWEKLMRTHLLDRLLMSSTLVEADDVTAPGFARSYVSEKGVLKEINSKLFDAGPLAPASFMFTNADDMVKALKFFLGAPNLLSQVQLPPPVLEEVMTPRTLLPAGFRESLDKSHYVWPVPDVSVGYAMGFFRNVYRGMQVPWHASSSHGFTSIMWMVPERSIGVFISINGQKYSTTPLTPLQAITYTVTDLLLGEEPWINETSSCTFPETWIKLPEFPDVKLETKEPDHPLESYIGTFGNDLLGDMVVRKSTTDDQALSMVMSEVTGQLLPEGGNVFRLFLDGSFNHLRQPEEGKHPLPFLRFFFDFKVKECVAVKVPDSIFGGSPITFHKKPDVKEEL</sequence>
<keyword evidence="4" id="KW-1185">Reference proteome</keyword>
<organism evidence="3 4">
    <name type="scientific">Elysia crispata</name>
    <name type="common">lettuce slug</name>
    <dbReference type="NCBI Taxonomy" id="231223"/>
    <lineage>
        <taxon>Eukaryota</taxon>
        <taxon>Metazoa</taxon>
        <taxon>Spiralia</taxon>
        <taxon>Lophotrochozoa</taxon>
        <taxon>Mollusca</taxon>
        <taxon>Gastropoda</taxon>
        <taxon>Heterobranchia</taxon>
        <taxon>Euthyneura</taxon>
        <taxon>Panpulmonata</taxon>
        <taxon>Sacoglossa</taxon>
        <taxon>Placobranchoidea</taxon>
        <taxon>Plakobranchidae</taxon>
        <taxon>Elysia</taxon>
    </lineage>
</organism>
<keyword evidence="1" id="KW-0472">Membrane</keyword>
<dbReference type="Gene3D" id="2.40.128.600">
    <property type="match status" value="1"/>
</dbReference>
<keyword evidence="1" id="KW-1133">Transmembrane helix</keyword>
<dbReference type="InterPro" id="IPR050491">
    <property type="entry name" value="AmpC-like"/>
</dbReference>
<evidence type="ECO:0000256" key="1">
    <source>
        <dbReference type="SAM" id="Phobius"/>
    </source>
</evidence>
<feature type="transmembrane region" description="Helical" evidence="1">
    <location>
        <begin position="30"/>
        <end position="49"/>
    </location>
</feature>
<accession>A0AAE1A0I2</accession>
<dbReference type="InterPro" id="IPR012338">
    <property type="entry name" value="Beta-lactam/transpept-like"/>
</dbReference>
<dbReference type="InterPro" id="IPR001466">
    <property type="entry name" value="Beta-lactam-related"/>
</dbReference>
<dbReference type="PANTHER" id="PTHR46825">
    <property type="entry name" value="D-ALANYL-D-ALANINE-CARBOXYPEPTIDASE/ENDOPEPTIDASE AMPH"/>
    <property type="match status" value="1"/>
</dbReference>
<proteinExistence type="predicted"/>
<dbReference type="SUPFAM" id="SSF56601">
    <property type="entry name" value="beta-lactamase/transpeptidase-like"/>
    <property type="match status" value="1"/>
</dbReference>